<gene>
    <name evidence="2" type="ORF">PITG_11068</name>
</gene>
<reference evidence="3" key="1">
    <citation type="journal article" date="2009" name="Nature">
        <title>Genome sequence and analysis of the Irish potato famine pathogen Phytophthora infestans.</title>
        <authorList>
            <consortium name="The Broad Institute Genome Sequencing Platform"/>
            <person name="Haas B.J."/>
            <person name="Kamoun S."/>
            <person name="Zody M.C."/>
            <person name="Jiang R.H."/>
            <person name="Handsaker R.E."/>
            <person name="Cano L.M."/>
            <person name="Grabherr M."/>
            <person name="Kodira C.D."/>
            <person name="Raffaele S."/>
            <person name="Torto-Alalibo T."/>
            <person name="Bozkurt T.O."/>
            <person name="Ah-Fong A.M."/>
            <person name="Alvarado L."/>
            <person name="Anderson V.L."/>
            <person name="Armstrong M.R."/>
            <person name="Avrova A."/>
            <person name="Baxter L."/>
            <person name="Beynon J."/>
            <person name="Boevink P.C."/>
            <person name="Bollmann S.R."/>
            <person name="Bos J.I."/>
            <person name="Bulone V."/>
            <person name="Cai G."/>
            <person name="Cakir C."/>
            <person name="Carrington J.C."/>
            <person name="Chawner M."/>
            <person name="Conti L."/>
            <person name="Costanzo S."/>
            <person name="Ewan R."/>
            <person name="Fahlgren N."/>
            <person name="Fischbach M.A."/>
            <person name="Fugelstad J."/>
            <person name="Gilroy E.M."/>
            <person name="Gnerre S."/>
            <person name="Green P.J."/>
            <person name="Grenville-Briggs L.J."/>
            <person name="Griffith J."/>
            <person name="Grunwald N.J."/>
            <person name="Horn K."/>
            <person name="Horner N.R."/>
            <person name="Hu C.H."/>
            <person name="Huitema E."/>
            <person name="Jeong D.H."/>
            <person name="Jones A.M."/>
            <person name="Jones J.D."/>
            <person name="Jones R.W."/>
            <person name="Karlsson E.K."/>
            <person name="Kunjeti S.G."/>
            <person name="Lamour K."/>
            <person name="Liu Z."/>
            <person name="Ma L."/>
            <person name="Maclean D."/>
            <person name="Chibucos M.C."/>
            <person name="McDonald H."/>
            <person name="McWalters J."/>
            <person name="Meijer H.J."/>
            <person name="Morgan W."/>
            <person name="Morris P.F."/>
            <person name="Munro C.A."/>
            <person name="O'Neill K."/>
            <person name="Ospina-Giraldo M."/>
            <person name="Pinzon A."/>
            <person name="Pritchard L."/>
            <person name="Ramsahoye B."/>
            <person name="Ren Q."/>
            <person name="Restrepo S."/>
            <person name="Roy S."/>
            <person name="Sadanandom A."/>
            <person name="Savidor A."/>
            <person name="Schornack S."/>
            <person name="Schwartz D.C."/>
            <person name="Schumann U.D."/>
            <person name="Schwessinger B."/>
            <person name="Seyer L."/>
            <person name="Sharpe T."/>
            <person name="Silvar C."/>
            <person name="Song J."/>
            <person name="Studholme D.J."/>
            <person name="Sykes S."/>
            <person name="Thines M."/>
            <person name="van de Vondervoort P.J."/>
            <person name="Phuntumart V."/>
            <person name="Wawra S."/>
            <person name="Weide R."/>
            <person name="Win J."/>
            <person name="Young C."/>
            <person name="Zhou S."/>
            <person name="Fry W."/>
            <person name="Meyers B.C."/>
            <person name="van West P."/>
            <person name="Ristaino J."/>
            <person name="Govers F."/>
            <person name="Birch P.R."/>
            <person name="Whisson S.C."/>
            <person name="Judelson H.S."/>
            <person name="Nusbaum C."/>
        </authorList>
    </citation>
    <scope>NUCLEOTIDE SEQUENCE [LARGE SCALE GENOMIC DNA]</scope>
    <source>
        <strain evidence="3">T30-4</strain>
    </source>
</reference>
<protein>
    <submittedName>
        <fullName evidence="2">Uncharacterized protein</fullName>
    </submittedName>
</protein>
<sequence length="113" mass="12267">MLLDTGMHGAALQGLEDGLVSSSYANGRTATSSRQRQRPLQNQLTQQRGTGSRTRCPIRAPLATSPAWGTQEPAVTTAQDSMPWLYPGESTVQRTFFFSYAVRYDDGASDLGP</sequence>
<dbReference type="HOGENOM" id="CLU_2138375_0_0_1"/>
<feature type="compositionally biased region" description="Polar residues" evidence="1">
    <location>
        <begin position="23"/>
        <end position="53"/>
    </location>
</feature>
<dbReference type="RefSeq" id="XP_002901850.1">
    <property type="nucleotide sequence ID" value="XM_002901804.1"/>
</dbReference>
<dbReference type="EMBL" id="DS028136">
    <property type="protein sequence ID" value="EEY57240.1"/>
    <property type="molecule type" value="Genomic_DNA"/>
</dbReference>
<dbReference type="VEuPathDB" id="FungiDB:PITG_11068"/>
<dbReference type="GeneID" id="9476242"/>
<dbReference type="eggNOG" id="ENOG502RGY7">
    <property type="taxonomic scope" value="Eukaryota"/>
</dbReference>
<dbReference type="AlphaFoldDB" id="D0NG39"/>
<organism evidence="2 3">
    <name type="scientific">Phytophthora infestans (strain T30-4)</name>
    <name type="common">Potato late blight agent</name>
    <dbReference type="NCBI Taxonomy" id="403677"/>
    <lineage>
        <taxon>Eukaryota</taxon>
        <taxon>Sar</taxon>
        <taxon>Stramenopiles</taxon>
        <taxon>Oomycota</taxon>
        <taxon>Peronosporomycetes</taxon>
        <taxon>Peronosporales</taxon>
        <taxon>Peronosporaceae</taxon>
        <taxon>Phytophthora</taxon>
    </lineage>
</organism>
<evidence type="ECO:0000313" key="2">
    <source>
        <dbReference type="EMBL" id="EEY57240.1"/>
    </source>
</evidence>
<name>D0NG39_PHYIT</name>
<feature type="region of interest" description="Disordered" evidence="1">
    <location>
        <begin position="23"/>
        <end position="72"/>
    </location>
</feature>
<evidence type="ECO:0000256" key="1">
    <source>
        <dbReference type="SAM" id="MobiDB-lite"/>
    </source>
</evidence>
<evidence type="ECO:0000313" key="3">
    <source>
        <dbReference type="Proteomes" id="UP000006643"/>
    </source>
</evidence>
<keyword evidence="3" id="KW-1185">Reference proteome</keyword>
<dbReference type="Proteomes" id="UP000006643">
    <property type="component" value="Unassembled WGS sequence"/>
</dbReference>
<proteinExistence type="predicted"/>
<dbReference type="KEGG" id="pif:PITG_11068"/>
<accession>D0NG39</accession>
<dbReference type="InParanoid" id="D0NG39"/>